<dbReference type="Gene3D" id="3.30.1330.10">
    <property type="entry name" value="PurM-like, N-terminal domain"/>
    <property type="match status" value="1"/>
</dbReference>
<feature type="binding site" evidence="1">
    <location>
        <position position="105"/>
    </location>
    <ligand>
        <name>ATP</name>
        <dbReference type="ChEBI" id="CHEBI:30616"/>
    </ligand>
</feature>
<dbReference type="InterPro" id="IPR036676">
    <property type="entry name" value="PurM-like_C_sf"/>
</dbReference>
<dbReference type="InterPro" id="IPR016188">
    <property type="entry name" value="PurM-like_N"/>
</dbReference>
<feature type="binding site" evidence="1">
    <location>
        <position position="29"/>
    </location>
    <ligand>
        <name>Mg(2+)</name>
        <dbReference type="ChEBI" id="CHEBI:18420"/>
        <label>4</label>
    </ligand>
</feature>
<feature type="binding site" evidence="1">
    <location>
        <position position="148"/>
    </location>
    <ligand>
        <name>ATP</name>
        <dbReference type="ChEBI" id="CHEBI:30616"/>
    </ligand>
</feature>
<dbReference type="GO" id="GO:0005524">
    <property type="term" value="F:ATP binding"/>
    <property type="evidence" value="ECO:0007669"/>
    <property type="project" value="UniProtKB-UniRule"/>
</dbReference>
<keyword evidence="1" id="KW-0418">Kinase</keyword>
<reference evidence="3 4" key="1">
    <citation type="submission" date="2020-10" db="EMBL/GenBank/DDBJ databases">
        <title>Ca. Dormibacterota MAGs.</title>
        <authorList>
            <person name="Montgomery K."/>
        </authorList>
    </citation>
    <scope>NUCLEOTIDE SEQUENCE [LARGE SCALE GENOMIC DNA]</scope>
    <source>
        <strain evidence="3">SC8811_S16_3</strain>
    </source>
</reference>
<feature type="binding site" evidence="1">
    <location>
        <position position="235"/>
    </location>
    <ligand>
        <name>substrate</name>
    </ligand>
</feature>
<dbReference type="RefSeq" id="WP_338176452.1">
    <property type="nucleotide sequence ID" value="NZ_JAEKNQ010000013.1"/>
</dbReference>
<feature type="binding site" evidence="1">
    <location>
        <begin position="122"/>
        <end position="123"/>
    </location>
    <ligand>
        <name>ATP</name>
        <dbReference type="ChEBI" id="CHEBI:30616"/>
    </ligand>
</feature>
<dbReference type="InterPro" id="IPR036921">
    <property type="entry name" value="PurM-like_N_sf"/>
</dbReference>
<feature type="binding site" evidence="1">
    <location>
        <position position="75"/>
    </location>
    <ligand>
        <name>Mg(2+)</name>
        <dbReference type="ChEBI" id="CHEBI:18420"/>
        <label>4</label>
    </ligand>
</feature>
<dbReference type="EMBL" id="JAEKNQ010000013">
    <property type="protein sequence ID" value="MBJ7602069.1"/>
    <property type="molecule type" value="Genomic_DNA"/>
</dbReference>
<feature type="binding site" evidence="1">
    <location>
        <position position="44"/>
    </location>
    <ligand>
        <name>Mg(2+)</name>
        <dbReference type="ChEBI" id="CHEBI:18420"/>
        <label>4</label>
    </ligand>
</feature>
<comment type="miscellaneous">
    <text evidence="1">Reaction mechanism of ThiL seems to utilize a direct, inline transfer of the gamma-phosphate of ATP to TMP rather than a phosphorylated enzyme intermediate.</text>
</comment>
<dbReference type="EC" id="2.7.4.16" evidence="1"/>
<feature type="binding site" evidence="1">
    <location>
        <position position="46"/>
    </location>
    <ligand>
        <name>Mg(2+)</name>
        <dbReference type="ChEBI" id="CHEBI:18420"/>
        <label>2</label>
    </ligand>
</feature>
<keyword evidence="1" id="KW-0547">Nucleotide-binding</keyword>
<protein>
    <recommendedName>
        <fullName evidence="1">Thiamine-monophosphate kinase</fullName>
        <shortName evidence="1">TMP kinase</shortName>
        <shortName evidence="1">Thiamine-phosphate kinase</shortName>
        <ecNumber evidence="1">2.7.4.16</ecNumber>
    </recommendedName>
</protein>
<accession>A0A934KAZ1</accession>
<dbReference type="Proteomes" id="UP000620075">
    <property type="component" value="Unassembled WGS sequence"/>
</dbReference>
<dbReference type="GO" id="GO:0009229">
    <property type="term" value="P:thiamine diphosphate biosynthetic process"/>
    <property type="evidence" value="ECO:0007669"/>
    <property type="project" value="UniProtKB-UniRule"/>
</dbReference>
<gene>
    <name evidence="1" type="primary">thiL</name>
    <name evidence="3" type="ORF">JF888_02565</name>
</gene>
<dbReference type="Gene3D" id="3.90.650.10">
    <property type="entry name" value="PurM-like C-terminal domain"/>
    <property type="match status" value="1"/>
</dbReference>
<feature type="binding site" evidence="1">
    <location>
        <position position="75"/>
    </location>
    <ligand>
        <name>Mg(2+)</name>
        <dbReference type="ChEBI" id="CHEBI:18420"/>
        <label>2</label>
    </ligand>
</feature>
<comment type="similarity">
    <text evidence="1">Belongs to the thiamine-monophosphate kinase family.</text>
</comment>
<dbReference type="GO" id="GO:0009030">
    <property type="term" value="F:thiamine-phosphate kinase activity"/>
    <property type="evidence" value="ECO:0007669"/>
    <property type="project" value="UniProtKB-UniRule"/>
</dbReference>
<comment type="caution">
    <text evidence="1">Lacks conserved residue(s) required for the propagation of feature annotation.</text>
</comment>
<feature type="domain" description="PurM-like N-terminal" evidence="2">
    <location>
        <begin position="28"/>
        <end position="138"/>
    </location>
</feature>
<feature type="binding site" evidence="1">
    <location>
        <position position="29"/>
    </location>
    <ligand>
        <name>Mg(2+)</name>
        <dbReference type="ChEBI" id="CHEBI:18420"/>
        <label>3</label>
    </ligand>
</feature>
<feature type="binding site" evidence="1">
    <location>
        <position position="195"/>
    </location>
    <ligand>
        <name>Mg(2+)</name>
        <dbReference type="ChEBI" id="CHEBI:18420"/>
        <label>5</label>
    </ligand>
</feature>
<keyword evidence="1" id="KW-0460">Magnesium</keyword>
<keyword evidence="1" id="KW-0808">Transferase</keyword>
<dbReference type="HAMAP" id="MF_02128">
    <property type="entry name" value="TMP_kinase"/>
    <property type="match status" value="1"/>
</dbReference>
<keyword evidence="1" id="KW-0479">Metal-binding</keyword>
<organism evidence="3 4">
    <name type="scientific">Candidatus Dormiibacter inghamiae</name>
    <dbReference type="NCBI Taxonomy" id="3127013"/>
    <lineage>
        <taxon>Bacteria</taxon>
        <taxon>Bacillati</taxon>
        <taxon>Candidatus Dormiibacterota</taxon>
        <taxon>Candidatus Dormibacteria</taxon>
        <taxon>Candidatus Dormibacterales</taxon>
        <taxon>Candidatus Dormibacteraceae</taxon>
        <taxon>Candidatus Dormiibacter</taxon>
    </lineage>
</organism>
<dbReference type="InterPro" id="IPR006283">
    <property type="entry name" value="ThiL-like"/>
</dbReference>
<dbReference type="GO" id="GO:0000287">
    <property type="term" value="F:magnesium ion binding"/>
    <property type="evidence" value="ECO:0007669"/>
    <property type="project" value="UniProtKB-UniRule"/>
</dbReference>
<dbReference type="PANTHER" id="PTHR30270:SF0">
    <property type="entry name" value="THIAMINE-MONOPHOSPHATE KINASE"/>
    <property type="match status" value="1"/>
</dbReference>
<comment type="pathway">
    <text evidence="1">Cofactor biosynthesis; thiamine diphosphate biosynthesis; thiamine diphosphate from thiamine phosphate: step 1/1.</text>
</comment>
<keyword evidence="1" id="KW-0784">Thiamine biosynthesis</keyword>
<feature type="binding site" evidence="1">
    <location>
        <position position="46"/>
    </location>
    <ligand>
        <name>Mg(2+)</name>
        <dbReference type="ChEBI" id="CHEBI:18420"/>
        <label>1</label>
    </ligand>
</feature>
<sequence length="285" mass="29131">MDELSFLERLKPHLAGRSGKLVIGAGDDDAAAWREPDGSYTIASCDTSVEGVHFDLDRQDPTDVGWRALCFALGDLAAKGARPTYCMVSLSLPVSWTAETAGGVYGGLAELAREVGLKLVGGDTTRAPHDASLTLMLLGSTWVEPKARASVRAGWSVGVTGPLGAASLAWTRPRPRLQFGARLAAAGLCSGDISDGLVRELDKFAAAAGVGATLRLNDVPLAGGASAQAAIVNGEEVELLCCGPAPLPAGVQVVGQLTSGGGVVVLDADGAEVQLAGRGYDHLSS</sequence>
<dbReference type="PANTHER" id="PTHR30270">
    <property type="entry name" value="THIAMINE-MONOPHOSPHATE KINASE"/>
    <property type="match status" value="1"/>
</dbReference>
<evidence type="ECO:0000256" key="1">
    <source>
        <dbReference type="HAMAP-Rule" id="MF_02128"/>
    </source>
</evidence>
<comment type="caution">
    <text evidence="3">The sequence shown here is derived from an EMBL/GenBank/DDBJ whole genome shotgun (WGS) entry which is preliminary data.</text>
</comment>
<comment type="catalytic activity">
    <reaction evidence="1">
        <text>thiamine phosphate + ATP = thiamine diphosphate + ADP</text>
        <dbReference type="Rhea" id="RHEA:15913"/>
        <dbReference type="ChEBI" id="CHEBI:30616"/>
        <dbReference type="ChEBI" id="CHEBI:37575"/>
        <dbReference type="ChEBI" id="CHEBI:58937"/>
        <dbReference type="ChEBI" id="CHEBI:456216"/>
        <dbReference type="EC" id="2.7.4.16"/>
    </reaction>
</comment>
<name>A0A934KAZ1_9BACT</name>
<feature type="binding site" evidence="1">
    <location>
        <position position="280"/>
    </location>
    <ligand>
        <name>substrate</name>
    </ligand>
</feature>
<dbReference type="CDD" id="cd02194">
    <property type="entry name" value="ThiL"/>
    <property type="match status" value="1"/>
</dbReference>
<feature type="binding site" evidence="1">
    <location>
        <position position="123"/>
    </location>
    <ligand>
        <name>Mg(2+)</name>
        <dbReference type="ChEBI" id="CHEBI:18420"/>
        <label>1</label>
    </ligand>
</feature>
<dbReference type="SUPFAM" id="SSF55326">
    <property type="entry name" value="PurM N-terminal domain-like"/>
    <property type="match status" value="1"/>
</dbReference>
<evidence type="ECO:0000259" key="2">
    <source>
        <dbReference type="Pfam" id="PF00586"/>
    </source>
</evidence>
<feature type="binding site" evidence="1">
    <location>
        <position position="53"/>
    </location>
    <ligand>
        <name>substrate</name>
    </ligand>
</feature>
<evidence type="ECO:0000313" key="3">
    <source>
        <dbReference type="EMBL" id="MBJ7602069.1"/>
    </source>
</evidence>
<feature type="binding site" evidence="1">
    <location>
        <position position="192"/>
    </location>
    <ligand>
        <name>Mg(2+)</name>
        <dbReference type="ChEBI" id="CHEBI:18420"/>
        <label>3</label>
    </ligand>
</feature>
<feature type="binding site" evidence="1">
    <location>
        <position position="75"/>
    </location>
    <ligand>
        <name>Mg(2+)</name>
        <dbReference type="ChEBI" id="CHEBI:18420"/>
        <label>3</label>
    </ligand>
</feature>
<keyword evidence="1" id="KW-0067">ATP-binding</keyword>
<dbReference type="AlphaFoldDB" id="A0A934KAZ1"/>
<dbReference type="SUPFAM" id="SSF56042">
    <property type="entry name" value="PurM C-terminal domain-like"/>
    <property type="match status" value="1"/>
</dbReference>
<feature type="binding site" evidence="1">
    <location>
        <position position="194"/>
    </location>
    <ligand>
        <name>ATP</name>
        <dbReference type="ChEBI" id="CHEBI:30616"/>
    </ligand>
</feature>
<evidence type="ECO:0000313" key="4">
    <source>
        <dbReference type="Proteomes" id="UP000620075"/>
    </source>
</evidence>
<dbReference type="Pfam" id="PF00586">
    <property type="entry name" value="AIRS"/>
    <property type="match status" value="1"/>
</dbReference>
<comment type="function">
    <text evidence="1">Catalyzes the ATP-dependent phosphorylation of thiamine-monophosphate (TMP) to form thiamine-pyrophosphate (TPP), the active form of vitamin B1.</text>
</comment>
<dbReference type="GO" id="GO:0009228">
    <property type="term" value="P:thiamine biosynthetic process"/>
    <property type="evidence" value="ECO:0007669"/>
    <property type="project" value="UniProtKB-KW"/>
</dbReference>
<proteinExistence type="inferred from homology"/>